<evidence type="ECO:0000313" key="2">
    <source>
        <dbReference type="Proteomes" id="UP000070533"/>
    </source>
</evidence>
<dbReference type="PATRIC" id="fig|28128.5.peg.2481"/>
<name>A0A133PVU9_9BACT</name>
<evidence type="ECO:0000313" key="1">
    <source>
        <dbReference type="EMBL" id="KXA33537.1"/>
    </source>
</evidence>
<keyword evidence="2" id="KW-1185">Reference proteome</keyword>
<proteinExistence type="predicted"/>
<protein>
    <submittedName>
        <fullName evidence="1">Uncharacterized protein</fullName>
    </submittedName>
</protein>
<organism evidence="1 2">
    <name type="scientific">Prevotella corporis</name>
    <dbReference type="NCBI Taxonomy" id="28128"/>
    <lineage>
        <taxon>Bacteria</taxon>
        <taxon>Pseudomonadati</taxon>
        <taxon>Bacteroidota</taxon>
        <taxon>Bacteroidia</taxon>
        <taxon>Bacteroidales</taxon>
        <taxon>Prevotellaceae</taxon>
        <taxon>Prevotella</taxon>
    </lineage>
</organism>
<sequence length="56" mass="6660">MGNNSLKTEYTGHYWDFFKKKRPVFLFQNRFSYICKNNNQTGASVIFNSLNLPTYD</sequence>
<reference evidence="2" key="1">
    <citation type="submission" date="2016-01" db="EMBL/GenBank/DDBJ databases">
        <authorList>
            <person name="Mitreva M."/>
            <person name="Pepin K.H."/>
            <person name="Mihindukulasuriya K.A."/>
            <person name="Fulton R."/>
            <person name="Fronick C."/>
            <person name="O'Laughlin M."/>
            <person name="Miner T."/>
            <person name="Herter B."/>
            <person name="Rosa B.A."/>
            <person name="Cordes M."/>
            <person name="Tomlinson C."/>
            <person name="Wollam A."/>
            <person name="Palsikar V.B."/>
            <person name="Mardis E.R."/>
            <person name="Wilson R.K."/>
        </authorList>
    </citation>
    <scope>NUCLEOTIDE SEQUENCE [LARGE SCALE GENOMIC DNA]</scope>
    <source>
        <strain evidence="2">MJR7716</strain>
    </source>
</reference>
<dbReference type="Proteomes" id="UP000070533">
    <property type="component" value="Unassembled WGS sequence"/>
</dbReference>
<dbReference type="AlphaFoldDB" id="A0A133PVU9"/>
<comment type="caution">
    <text evidence="1">The sequence shown here is derived from an EMBL/GenBank/DDBJ whole genome shotgun (WGS) entry which is preliminary data.</text>
</comment>
<gene>
    <name evidence="1" type="ORF">HMPREF3226_02410</name>
</gene>
<accession>A0A133PVU9</accession>
<dbReference type="EMBL" id="LRQG01000221">
    <property type="protein sequence ID" value="KXA33537.1"/>
    <property type="molecule type" value="Genomic_DNA"/>
</dbReference>
<dbReference type="STRING" id="28128.HMPREF3226_02410"/>